<name>A0A6J5XBD4_PRUAR</name>
<accession>A0A6J5XBD4</accession>
<dbReference type="PANTHER" id="PTHR36051:SF2">
    <property type="entry name" value="DYNAMIN"/>
    <property type="match status" value="1"/>
</dbReference>
<protein>
    <submittedName>
        <fullName evidence="2">Uncharacterized protein</fullName>
    </submittedName>
</protein>
<dbReference type="PANTHER" id="PTHR36051">
    <property type="entry name" value="DYNAMIN"/>
    <property type="match status" value="1"/>
</dbReference>
<dbReference type="AlphaFoldDB" id="A0A6J5XBD4"/>
<dbReference type="OrthoDB" id="1934430at2759"/>
<evidence type="ECO:0000313" key="3">
    <source>
        <dbReference type="Proteomes" id="UP000507245"/>
    </source>
</evidence>
<dbReference type="EMBL" id="CAEKKB010000005">
    <property type="protein sequence ID" value="CAB4309897.1"/>
    <property type="molecule type" value="Genomic_DNA"/>
</dbReference>
<evidence type="ECO:0000256" key="1">
    <source>
        <dbReference type="SAM" id="MobiDB-lite"/>
    </source>
</evidence>
<dbReference type="Proteomes" id="UP000507245">
    <property type="component" value="Unassembled WGS sequence"/>
</dbReference>
<sequence length="325" mass="35103">MEASSSNTSSKSGLVVANERRPSGGIRIENPFTLKVDGLGELFKPKNAETHQTQVAKKPCAIPVLNQVMGATRGATDALSGVSRHVNNSLRKLGAKNIEAGIGCGVGIGHGFGVGLAVKPGVLHQIQFHLVQGITKMMVKFGVAPNLAIGQGAIPSSLQRAIGIVNDPSSQNPMGSSMQLATKPPDHKSQGLPGYGNTGTASAYENFTSKGSPVDTPFGSRTEKVLSSFLQNPVLKGEESEPNEAAGRLRLENKMLQMILKHQQVIEELMEENEKLRHVLVEDLKIPPSSCKQVFQRYPLTGVWAFMAWLPNHVRSMRWVQWVTN</sequence>
<feature type="region of interest" description="Disordered" evidence="1">
    <location>
        <begin position="169"/>
        <end position="188"/>
    </location>
</feature>
<evidence type="ECO:0000313" key="2">
    <source>
        <dbReference type="EMBL" id="CAB4309897.1"/>
    </source>
</evidence>
<organism evidence="2 3">
    <name type="scientific">Prunus armeniaca</name>
    <name type="common">Apricot</name>
    <name type="synonym">Armeniaca vulgaris</name>
    <dbReference type="NCBI Taxonomy" id="36596"/>
    <lineage>
        <taxon>Eukaryota</taxon>
        <taxon>Viridiplantae</taxon>
        <taxon>Streptophyta</taxon>
        <taxon>Embryophyta</taxon>
        <taxon>Tracheophyta</taxon>
        <taxon>Spermatophyta</taxon>
        <taxon>Magnoliopsida</taxon>
        <taxon>eudicotyledons</taxon>
        <taxon>Gunneridae</taxon>
        <taxon>Pentapetalae</taxon>
        <taxon>rosids</taxon>
        <taxon>fabids</taxon>
        <taxon>Rosales</taxon>
        <taxon>Rosaceae</taxon>
        <taxon>Amygdaloideae</taxon>
        <taxon>Amygdaleae</taxon>
        <taxon>Prunus</taxon>
    </lineage>
</organism>
<keyword evidence="3" id="KW-1185">Reference proteome</keyword>
<proteinExistence type="predicted"/>
<feature type="compositionally biased region" description="Polar residues" evidence="1">
    <location>
        <begin position="169"/>
        <end position="180"/>
    </location>
</feature>
<reference evidence="3" key="1">
    <citation type="journal article" date="2020" name="Genome Biol.">
        <title>Gamete binning: chromosome-level and haplotype-resolved genome assembly enabled by high-throughput single-cell sequencing of gamete genomes.</title>
        <authorList>
            <person name="Campoy J.A."/>
            <person name="Sun H."/>
            <person name="Goel M."/>
            <person name="Jiao W.-B."/>
            <person name="Folz-Donahue K."/>
            <person name="Wang N."/>
            <person name="Rubio M."/>
            <person name="Liu C."/>
            <person name="Kukat C."/>
            <person name="Ruiz D."/>
            <person name="Huettel B."/>
            <person name="Schneeberger K."/>
        </authorList>
    </citation>
    <scope>NUCLEOTIDE SEQUENCE [LARGE SCALE GENOMIC DNA]</scope>
    <source>
        <strain evidence="3">cv. Rojo Pasion</strain>
    </source>
</reference>
<gene>
    <name evidence="2" type="ORF">ORAREDHAP_LOCUS31307</name>
</gene>